<dbReference type="EMBL" id="JBJKFK010000248">
    <property type="protein sequence ID" value="KAL3318403.1"/>
    <property type="molecule type" value="Genomic_DNA"/>
</dbReference>
<proteinExistence type="predicted"/>
<comment type="caution">
    <text evidence="1">The sequence shown here is derived from an EMBL/GenBank/DDBJ whole genome shotgun (WGS) entry which is preliminary data.</text>
</comment>
<dbReference type="Proteomes" id="UP001626550">
    <property type="component" value="Unassembled WGS sequence"/>
</dbReference>
<dbReference type="AlphaFoldDB" id="A0ABD2QG78"/>
<evidence type="ECO:0000313" key="2">
    <source>
        <dbReference type="Proteomes" id="UP001626550"/>
    </source>
</evidence>
<accession>A0ABD2QG78</accession>
<sequence length="74" mass="8383">MVNVRTSDSEVRIFRDISRLVDFNVSICGRMFGGKPQLVASIAQWICSLPIDEASHPDHGEWSTPGRRKRIITQ</sequence>
<evidence type="ECO:0000313" key="1">
    <source>
        <dbReference type="EMBL" id="KAL3318403.1"/>
    </source>
</evidence>
<organism evidence="1 2">
    <name type="scientific">Cichlidogyrus casuarinus</name>
    <dbReference type="NCBI Taxonomy" id="1844966"/>
    <lineage>
        <taxon>Eukaryota</taxon>
        <taxon>Metazoa</taxon>
        <taxon>Spiralia</taxon>
        <taxon>Lophotrochozoa</taxon>
        <taxon>Platyhelminthes</taxon>
        <taxon>Monogenea</taxon>
        <taxon>Monopisthocotylea</taxon>
        <taxon>Dactylogyridea</taxon>
        <taxon>Ancyrocephalidae</taxon>
        <taxon>Cichlidogyrus</taxon>
    </lineage>
</organism>
<reference evidence="1 2" key="1">
    <citation type="submission" date="2024-11" db="EMBL/GenBank/DDBJ databases">
        <title>Adaptive evolution of stress response genes in parasites aligns with host niche diversity.</title>
        <authorList>
            <person name="Hahn C."/>
            <person name="Resl P."/>
        </authorList>
    </citation>
    <scope>NUCLEOTIDE SEQUENCE [LARGE SCALE GENOMIC DNA]</scope>
    <source>
        <strain evidence="1">EGGRZ-B1_66</strain>
        <tissue evidence="1">Body</tissue>
    </source>
</reference>
<gene>
    <name evidence="1" type="ORF">Ciccas_002942</name>
</gene>
<name>A0ABD2QG78_9PLAT</name>
<keyword evidence="2" id="KW-1185">Reference proteome</keyword>
<protein>
    <submittedName>
        <fullName evidence="1">Uncharacterized protein</fullName>
    </submittedName>
</protein>